<sequence>MSRFERDEGASCKLAKKLSDHWTIVVLVYGPCSGHVLGDECNSDWECKENISGSICHRGRCLCQPFFARVNQTTCVQSTLLGYDCLVPEQCSLKVANSSCLDGTCRCVDGFLQFRKHTCLGQVIERYERGERAVDIGRALGLSESTLRTIRANSNKIRDSVKRARPLSAYRRYSSPRRVAAESAGIDSRAAEKFTQVLLGIIDEGGYSAKQVFSFGETRLYWKRTPNGVYESQSGKDYCTLLLGGNTEGDYKLKPLMIYDSKIPKAFKSCTQETLPVIWHSNTEASKIHIFENYLSDYLYKGLENYCKTENLEFKILLLLDSALEQIETVVDSYDNVNVVFLPPKTTSLLHPMNQGATATFKAYYFRRSLAKLIEKTNGGGKQCLKEFFDENYTIKDAIDVIAASWDEVSSLCMNGIWCKIWPQCVKDFQNFDKALDVMEELVKLLESDCGELSNDEFEELDSHREVQDEDQTEDSTTCELTRKRLSEAFKHVEAAMSIFKEDGFDQQPARPGNVCYSNAHCRLWTADSHCDFLIPNLFGRCQCNSPFRQVGDSCVRSAFQTKPPTTTTTTTTSTTEADIDSNLINGNHNNFASTTGKTTESSVPSTSASPITSTSSTLRTNLSSTATTTSPPATTGIRTRVDDAAEAVSLGLPCVTDLQCRAADPSSRCIEGVCDCTVRTNGTGCSARNRGCIPGTFQCRSTGTCVSWFFVCDGRKDCSDGSDEECFRNKCPVESFKCKSSGRCVSRASRCDGVKDCPAGEDEDDCQATRKNGCPPNTFQCADGKCLPEYEFCNAIIGCSDGSDEPAHICRGRARRRLSEYCPLRCGNGRCRSSAIACSGRDGCGDGTDERNCSVCSKLSKCQNFFKRTVLKYDSVKVTCQEYDYMNSEYKIAYENVHNPVLINKWIKEKLVRSNATNAFSVLLVVLDSTSRLNFIRAMPQSYSFLRDNNFLEMKGYTKIGRNTFPNAMALLAGFNLTQSHLECNPEELNGLDQCPLLWYDYRKLGYVTAYAEDATPISTFNFNKKGFTAPPTDYYFKPHLEAAEKLNGEKEENLPYCTGPETSGERILNLAKDFALTFKNKPTFGVFWMNTFTHNDVNAPSAMDEKFKQFFVDIKDAGVLDESIVFLLSDHGVRYGDIRKTRSGWLEERMPVNMISLPDKFQNKFKQEYDNLKGNADKLTSTYDMFMTLQHILTLSGVSYTSRRSSACPKCLSLFDKVPKDRSCKDAGIPDEWCTCIGYFTPIDPDHEYVKSATAIALDKIKLSIRSEQQLDDCEEYTFRKIISSSISDTILDDNATKYLFVVFEAEEDTTFLLTVKFQQFVDHSSTFFVNRIDNEEFMTKCKRFREKVLLKYDSVMVNCTEFDEEKNLSRTVYENVHNPILVKDSLKEKLKSGGTKPISVLLVVVDSVSRLNFIRTMPQSYDFLLKSDFVEMKGYTKVDDNTFPNAMAFLTGFNLSKSYQICKPGSVKGLNNCPMIWYDYRNLGYVTAYAEDDTPIGTFNYQKKGFAEPPTDYYFKPHLEASETLKIVKTFTMPYCTGPESAGERVLNLAKDFAITFKNHSSFGMFWMNTFSHNDINAPYGMDTKVKQFFLDIRNAGVLNDSIVIFLSDHGVRYGNIRTTQSGWFEERMPVNMISVPNHFRMKFNRQYKNLKDNSNKLTSTYDLYMTLQHILTLSGLSYNVTRSSSCPKCVSLFQKIPTRRSCKDAGIPFQWCTCMGHFHTIDNKEWKCQIPKVGPYGFPSAVYHSNLKYAPCSRLEPLTYVFKTNNNPTLYINNEVAPLYSKFGIRCCYSNIERRNYTRSPDSYYSLSVCNQFQQSVILEQDFVRVRCRNFKKTIYQNTHSAIIVRNKSKNKERKEELAFSVLVLGMHSVSRLNFIRSLQKTHLYLLMNGWMSAKGYNKIADEAFPNRMAAITGLNETQIYEPYSDCNPFQSDTFHRCPFIWNEFKKYGYVTAYGEDNTNYSPFNLEKKGFTHPPTDYYFRPYFLASETLQTKKKSGVLYCSGPETSTERVLNVVRDFVTTFKNRPSFGYFWMNSFSQSDISTPSRMDKKLKEFFEFIASTGVLQTTVVVFLSDHGVRFGKFRDTPHGWYEERLPFLYISVPRRLRLAFPTDHDNLYRNMNKLTNPYDLYMTLQHLLVMSGFQHEIKPAKGCPNCQPLFTDIDPGRTCEDIAINEHWCVCNNFERARLDVKFPRQAAVFIVDQINALVRSQDKDLKCERFSLRKIVRAFATRIDHEDDKYLVLVLETKPKVIFEATLRLLKIENDPLDKKANYLVDSLKCKILNLDPFDDRVKQFYQRKNYQPCTQLALLTHTTTNSNVATLHVNTEAMQWYSSEKISCCYANITRSNLPNEFELSRCAPFEENVTITNDFVEVICTDDNRLLIYENLHAPITIKNNVKAKLKLMENKESVFSVLLMGIDSVSRLNFIRSLPNSHKFLVDHDWISLKGYNKVADNTYPNVMAFLTGYNEPDAFTKCKPKTVGGLDKCPLLWYDFRRLGYATAYAEDESWMSTFNLHKEGFKESPTDYYFRPYFLASATLETVKYDGLMYCTGPETSGERVLNLAKDFATTFIDNPSFGLFWMNSFSHNDLNGPSRMDDKIKQFLQDITNAGIWTVSRFVHGVVGG</sequence>
<dbReference type="PROSITE" id="PS01209">
    <property type="entry name" value="LDLRA_1"/>
    <property type="match status" value="2"/>
</dbReference>
<feature type="compositionally biased region" description="Low complexity" evidence="4">
    <location>
        <begin position="566"/>
        <end position="576"/>
    </location>
</feature>
<comment type="caution">
    <text evidence="8">The sequence shown here is derived from an EMBL/GenBank/DDBJ whole genome shotgun (WGS) entry which is preliminary data.</text>
</comment>
<dbReference type="PRINTS" id="PR00261">
    <property type="entry name" value="LDLRECEPTOR"/>
</dbReference>
<evidence type="ECO:0000259" key="6">
    <source>
        <dbReference type="Pfam" id="PF03184"/>
    </source>
</evidence>
<dbReference type="EMBL" id="JABDTM020025258">
    <property type="protein sequence ID" value="KAH0813460.1"/>
    <property type="molecule type" value="Genomic_DNA"/>
</dbReference>
<dbReference type="SUPFAM" id="SSF46689">
    <property type="entry name" value="Homeodomain-like"/>
    <property type="match status" value="1"/>
</dbReference>
<keyword evidence="9" id="KW-1185">Reference proteome</keyword>
<dbReference type="CDD" id="cd00112">
    <property type="entry name" value="LDLa"/>
    <property type="match status" value="4"/>
</dbReference>
<dbReference type="SMART" id="SM00192">
    <property type="entry name" value="LDLa"/>
    <property type="match status" value="4"/>
</dbReference>
<name>A0A8J6H7K3_TENMO</name>
<feature type="compositionally biased region" description="Low complexity" evidence="4">
    <location>
        <begin position="599"/>
        <end position="637"/>
    </location>
</feature>
<reference evidence="8" key="1">
    <citation type="journal article" date="2020" name="J Insects Food Feed">
        <title>The yellow mealworm (Tenebrio molitor) genome: a resource for the emerging insects as food and feed industry.</title>
        <authorList>
            <person name="Eriksson T."/>
            <person name="Andere A."/>
            <person name="Kelstrup H."/>
            <person name="Emery V."/>
            <person name="Picard C."/>
        </authorList>
    </citation>
    <scope>NUCLEOTIDE SEQUENCE</scope>
    <source>
        <strain evidence="8">Stoneville</strain>
        <tissue evidence="8">Whole head</tissue>
    </source>
</reference>
<dbReference type="CDD" id="cd16021">
    <property type="entry name" value="ALP_like"/>
    <property type="match status" value="4"/>
</dbReference>
<dbReference type="InterPro" id="IPR023415">
    <property type="entry name" value="LDLR_class-A_CS"/>
</dbReference>
<feature type="disulfide bond" evidence="3">
    <location>
        <begin position="752"/>
        <end position="767"/>
    </location>
</feature>
<dbReference type="InterPro" id="IPR002172">
    <property type="entry name" value="LDrepeatLR_classA_rpt"/>
</dbReference>
<dbReference type="InterPro" id="IPR004245">
    <property type="entry name" value="DUF229"/>
</dbReference>
<evidence type="ECO:0000259" key="7">
    <source>
        <dbReference type="Pfam" id="PF04218"/>
    </source>
</evidence>
<evidence type="ECO:0000256" key="2">
    <source>
        <dbReference type="ARBA" id="ARBA00023157"/>
    </source>
</evidence>
<feature type="domain" description="DDE-1" evidence="6">
    <location>
        <begin position="237"/>
        <end position="415"/>
    </location>
</feature>
<dbReference type="FunFam" id="3.40.720.10:FF:000017">
    <property type="entry name" value="Predicted protein"/>
    <property type="match status" value="4"/>
</dbReference>
<protein>
    <submittedName>
        <fullName evidence="8">Uncharacterized protein</fullName>
    </submittedName>
</protein>
<feature type="region of interest" description="Disordered" evidence="4">
    <location>
        <begin position="559"/>
        <end position="637"/>
    </location>
</feature>
<dbReference type="Proteomes" id="UP000719412">
    <property type="component" value="Unassembled WGS sequence"/>
</dbReference>
<dbReference type="Gene3D" id="4.10.400.10">
    <property type="entry name" value="Low-density Lipoprotein Receptor"/>
    <property type="match status" value="3"/>
</dbReference>
<dbReference type="Pfam" id="PF01683">
    <property type="entry name" value="EB"/>
    <property type="match status" value="1"/>
</dbReference>
<dbReference type="PANTHER" id="PTHR10974">
    <property type="entry name" value="FI08016P-RELATED"/>
    <property type="match status" value="1"/>
</dbReference>
<dbReference type="InterPro" id="IPR007889">
    <property type="entry name" value="HTH_Psq"/>
</dbReference>
<comment type="subcellular location">
    <subcellularLocation>
        <location evidence="1">Nucleus</location>
    </subcellularLocation>
</comment>
<dbReference type="PANTHER" id="PTHR10974:SF9">
    <property type="entry name" value="DUF229 DOMAIN CONTAINING PROTEIN-RELATED"/>
    <property type="match status" value="1"/>
</dbReference>
<reference evidence="8" key="2">
    <citation type="submission" date="2021-08" db="EMBL/GenBank/DDBJ databases">
        <authorList>
            <person name="Eriksson T."/>
        </authorList>
    </citation>
    <scope>NUCLEOTIDE SEQUENCE</scope>
    <source>
        <strain evidence="8">Stoneville</strain>
        <tissue evidence="8">Whole head</tissue>
    </source>
</reference>
<dbReference type="InterPro" id="IPR009057">
    <property type="entry name" value="Homeodomain-like_sf"/>
</dbReference>
<dbReference type="InterPro" id="IPR009030">
    <property type="entry name" value="Growth_fac_rcpt_cys_sf"/>
</dbReference>
<gene>
    <name evidence="8" type="ORF">GEV33_009331</name>
</gene>
<dbReference type="InterPro" id="IPR006149">
    <property type="entry name" value="EB_dom"/>
</dbReference>
<evidence type="ECO:0000256" key="4">
    <source>
        <dbReference type="SAM" id="MobiDB-lite"/>
    </source>
</evidence>
<proteinExistence type="predicted"/>
<dbReference type="SUPFAM" id="SSF57184">
    <property type="entry name" value="Growth factor receptor domain"/>
    <property type="match status" value="1"/>
</dbReference>
<dbReference type="SUPFAM" id="SSF53649">
    <property type="entry name" value="Alkaline phosphatase-like"/>
    <property type="match status" value="4"/>
</dbReference>
<evidence type="ECO:0000256" key="1">
    <source>
        <dbReference type="ARBA" id="ARBA00004123"/>
    </source>
</evidence>
<dbReference type="Pfam" id="PF04218">
    <property type="entry name" value="CENP-B_N"/>
    <property type="match status" value="1"/>
</dbReference>
<dbReference type="Pfam" id="PF02995">
    <property type="entry name" value="DUF229"/>
    <property type="match status" value="4"/>
</dbReference>
<evidence type="ECO:0000259" key="5">
    <source>
        <dbReference type="Pfam" id="PF01683"/>
    </source>
</evidence>
<keyword evidence="2 3" id="KW-1015">Disulfide bond</keyword>
<evidence type="ECO:0000313" key="8">
    <source>
        <dbReference type="EMBL" id="KAH0813460.1"/>
    </source>
</evidence>
<feature type="disulfide bond" evidence="3">
    <location>
        <begin position="782"/>
        <end position="800"/>
    </location>
</feature>
<feature type="disulfide bond" evidence="3">
    <location>
        <begin position="827"/>
        <end position="845"/>
    </location>
</feature>
<evidence type="ECO:0000256" key="3">
    <source>
        <dbReference type="PROSITE-ProRule" id="PRU00124"/>
    </source>
</evidence>
<dbReference type="PROSITE" id="PS50068">
    <property type="entry name" value="LDLRA_2"/>
    <property type="match status" value="4"/>
</dbReference>
<dbReference type="InterPro" id="IPR036055">
    <property type="entry name" value="LDL_receptor-like_sf"/>
</dbReference>
<dbReference type="Gene3D" id="3.40.720.10">
    <property type="entry name" value="Alkaline Phosphatase, subunit A"/>
    <property type="match status" value="3"/>
</dbReference>
<feature type="disulfide bond" evidence="3">
    <location>
        <begin position="839"/>
        <end position="854"/>
    </location>
</feature>
<dbReference type="GO" id="GO:0005634">
    <property type="term" value="C:nucleus"/>
    <property type="evidence" value="ECO:0007669"/>
    <property type="project" value="UniProtKB-SubCell"/>
</dbReference>
<evidence type="ECO:0000313" key="9">
    <source>
        <dbReference type="Proteomes" id="UP000719412"/>
    </source>
</evidence>
<dbReference type="Pfam" id="PF03184">
    <property type="entry name" value="DDE_1"/>
    <property type="match status" value="1"/>
</dbReference>
<accession>A0A8J6H7K3</accession>
<organism evidence="8 9">
    <name type="scientific">Tenebrio molitor</name>
    <name type="common">Yellow mealworm beetle</name>
    <dbReference type="NCBI Taxonomy" id="7067"/>
    <lineage>
        <taxon>Eukaryota</taxon>
        <taxon>Metazoa</taxon>
        <taxon>Ecdysozoa</taxon>
        <taxon>Arthropoda</taxon>
        <taxon>Hexapoda</taxon>
        <taxon>Insecta</taxon>
        <taxon>Pterygota</taxon>
        <taxon>Neoptera</taxon>
        <taxon>Endopterygota</taxon>
        <taxon>Coleoptera</taxon>
        <taxon>Polyphaga</taxon>
        <taxon>Cucujiformia</taxon>
        <taxon>Tenebrionidae</taxon>
        <taxon>Tenebrio</taxon>
    </lineage>
</organism>
<dbReference type="GO" id="GO:0003677">
    <property type="term" value="F:DNA binding"/>
    <property type="evidence" value="ECO:0007669"/>
    <property type="project" value="InterPro"/>
</dbReference>
<dbReference type="InterPro" id="IPR017850">
    <property type="entry name" value="Alkaline_phosphatase_core_sf"/>
</dbReference>
<dbReference type="InterPro" id="IPR004875">
    <property type="entry name" value="DDE_SF_endonuclease_dom"/>
</dbReference>
<comment type="caution">
    <text evidence="3">Lacks conserved residue(s) required for the propagation of feature annotation.</text>
</comment>
<feature type="compositionally biased region" description="Polar residues" evidence="4">
    <location>
        <begin position="583"/>
        <end position="598"/>
    </location>
</feature>
<feature type="domain" description="HTH psq-type" evidence="7">
    <location>
        <begin position="123"/>
        <end position="159"/>
    </location>
</feature>
<feature type="disulfide bond" evidence="3">
    <location>
        <begin position="775"/>
        <end position="787"/>
    </location>
</feature>
<dbReference type="GO" id="GO:0005615">
    <property type="term" value="C:extracellular space"/>
    <property type="evidence" value="ECO:0007669"/>
    <property type="project" value="TreeGrafter"/>
</dbReference>
<dbReference type="SUPFAM" id="SSF57424">
    <property type="entry name" value="LDL receptor-like module"/>
    <property type="match status" value="4"/>
</dbReference>
<dbReference type="Pfam" id="PF00057">
    <property type="entry name" value="Ldl_recept_a"/>
    <property type="match status" value="3"/>
</dbReference>
<feature type="domain" description="EB" evidence="5">
    <location>
        <begin position="72"/>
        <end position="119"/>
    </location>
</feature>